<dbReference type="GO" id="GO:0015297">
    <property type="term" value="F:antiporter activity"/>
    <property type="evidence" value="ECO:0007669"/>
    <property type="project" value="UniProtKB-KW"/>
</dbReference>
<comment type="caution">
    <text evidence="12">The sequence shown here is derived from an EMBL/GenBank/DDBJ whole genome shotgun (WGS) entry which is preliminary data.</text>
</comment>
<evidence type="ECO:0000313" key="12">
    <source>
        <dbReference type="EMBL" id="RNL94015.1"/>
    </source>
</evidence>
<feature type="transmembrane region" description="Helical" evidence="9">
    <location>
        <begin position="278"/>
        <end position="302"/>
    </location>
</feature>
<gene>
    <name evidence="12" type="ORF">ED312_01785</name>
</gene>
<protein>
    <submittedName>
        <fullName evidence="12">Cation:proton antiporter</fullName>
    </submittedName>
</protein>
<sequence>MDTFFEHLMHEFELPLANPVLAFTLILLIILISPILLRRLNIPGIIVLILSGVLIGPHGLNLLAKNSAVDLFSTIGLLYIMFIAGLELDMNEFKVNKNKSVLFGFFTFIIPLGVGFPVCHYLLGYDFNASFLTASMFATHTLVTYPIVSKLGVSKNQAVAVTVGGTILTDTAVLIILAVIMGAHDGGLTREFWIRLVISLTIFSAIMFLVIPRIAKWFFRKLESEKHSHYIFVLSIVFFAAFLAEIAGVEPIIGAFVAGLALNRLIPHSSALMNRIEFIGNALFIPFFLISVGMLVDLSVILKGPMALIVAGTLSVVALCGKWLASFLTQVVFKYSAHQRQLIFGLSSAHAAATLAVILVGYKADILDENILNGTVILILITCIVASLATEKAAKKIVVASDNEPGEPRNTLLYDEHILLPIANTHNMDKALEFAILIKDKKSASPLSILTVVPNNQEAEKNLTKAKNKLENYIKDATASETKAKVIATIDFNASSGIARTAREVMANIIILGWPRRKGFIDKLIGEKMEHILTYTNKALFICDFKTPLINHKRIFVAVPPLAELEKGFEQWAGKISRLAQELSIPVIYNCNKATQEAILRYEKRRQSNASSHFRELENWEDFLILSKELLPEDLFILISTRKGTVSHINILDNLPSKLEKYFNNNKIIIYPPAANLNKPDFDIINVSS</sequence>
<dbReference type="EMBL" id="RJTM01000008">
    <property type="protein sequence ID" value="RNL94015.1"/>
    <property type="molecule type" value="Genomic_DNA"/>
</dbReference>
<dbReference type="Gene3D" id="3.40.50.620">
    <property type="entry name" value="HUPs"/>
    <property type="match status" value="1"/>
</dbReference>
<keyword evidence="2" id="KW-0813">Transport</keyword>
<evidence type="ECO:0000256" key="3">
    <source>
        <dbReference type="ARBA" id="ARBA00022449"/>
    </source>
</evidence>
<dbReference type="InterPro" id="IPR038770">
    <property type="entry name" value="Na+/solute_symporter_sf"/>
</dbReference>
<dbReference type="Pfam" id="PF00999">
    <property type="entry name" value="Na_H_Exchanger"/>
    <property type="match status" value="1"/>
</dbReference>
<keyword evidence="4 9" id="KW-0812">Transmembrane</keyword>
<dbReference type="Pfam" id="PF00582">
    <property type="entry name" value="Usp"/>
    <property type="match status" value="1"/>
</dbReference>
<evidence type="ECO:0000256" key="6">
    <source>
        <dbReference type="ARBA" id="ARBA00023065"/>
    </source>
</evidence>
<feature type="transmembrane region" description="Helical" evidence="9">
    <location>
        <begin position="370"/>
        <end position="389"/>
    </location>
</feature>
<feature type="coiled-coil region" evidence="8">
    <location>
        <begin position="456"/>
        <end position="483"/>
    </location>
</feature>
<dbReference type="GO" id="GO:1902600">
    <property type="term" value="P:proton transmembrane transport"/>
    <property type="evidence" value="ECO:0007669"/>
    <property type="project" value="InterPro"/>
</dbReference>
<evidence type="ECO:0000256" key="1">
    <source>
        <dbReference type="ARBA" id="ARBA00004141"/>
    </source>
</evidence>
<feature type="domain" description="UspA" evidence="10">
    <location>
        <begin position="417"/>
        <end position="534"/>
    </location>
</feature>
<feature type="transmembrane region" description="Helical" evidence="9">
    <location>
        <begin position="69"/>
        <end position="88"/>
    </location>
</feature>
<dbReference type="AlphaFoldDB" id="A0A3N0F1S4"/>
<feature type="transmembrane region" description="Helical" evidence="9">
    <location>
        <begin position="192"/>
        <end position="215"/>
    </location>
</feature>
<feature type="transmembrane region" description="Helical" evidence="9">
    <location>
        <begin position="160"/>
        <end position="180"/>
    </location>
</feature>
<keyword evidence="13" id="KW-1185">Reference proteome</keyword>
<evidence type="ECO:0000259" key="10">
    <source>
        <dbReference type="Pfam" id="PF00582"/>
    </source>
</evidence>
<keyword evidence="7 9" id="KW-0472">Membrane</keyword>
<reference evidence="12 13" key="1">
    <citation type="submission" date="2018-10" db="EMBL/GenBank/DDBJ databases">
        <title>Sinomicrobium pectinilyticum sp. nov., a pectinase-producing bacterium isolated from alkaline and saline soil, and emended description of the genus Sinomicrobium.</title>
        <authorList>
            <person name="Cheng B."/>
            <person name="Li C."/>
            <person name="Lai Q."/>
            <person name="Du M."/>
            <person name="Shao Z."/>
            <person name="Xu P."/>
            <person name="Yang C."/>
        </authorList>
    </citation>
    <scope>NUCLEOTIDE SEQUENCE [LARGE SCALE GENOMIC DNA]</scope>
    <source>
        <strain evidence="12 13">5DNS001</strain>
    </source>
</reference>
<dbReference type="InterPro" id="IPR014729">
    <property type="entry name" value="Rossmann-like_a/b/a_fold"/>
</dbReference>
<feature type="transmembrane region" description="Helical" evidence="9">
    <location>
        <begin position="44"/>
        <end position="63"/>
    </location>
</feature>
<keyword evidence="5 9" id="KW-1133">Transmembrane helix</keyword>
<evidence type="ECO:0000256" key="9">
    <source>
        <dbReference type="SAM" id="Phobius"/>
    </source>
</evidence>
<evidence type="ECO:0000256" key="4">
    <source>
        <dbReference type="ARBA" id="ARBA00022692"/>
    </source>
</evidence>
<evidence type="ECO:0000259" key="11">
    <source>
        <dbReference type="Pfam" id="PF00999"/>
    </source>
</evidence>
<evidence type="ECO:0000256" key="8">
    <source>
        <dbReference type="SAM" id="Coils"/>
    </source>
</evidence>
<feature type="transmembrane region" description="Helical" evidence="9">
    <location>
        <begin position="20"/>
        <end position="37"/>
    </location>
</feature>
<keyword evidence="8" id="KW-0175">Coiled coil</keyword>
<dbReference type="RefSeq" id="WP_123214287.1">
    <property type="nucleotide sequence ID" value="NZ_RJTM01000008.1"/>
</dbReference>
<feature type="transmembrane region" description="Helical" evidence="9">
    <location>
        <begin position="342"/>
        <end position="364"/>
    </location>
</feature>
<feature type="transmembrane region" description="Helical" evidence="9">
    <location>
        <begin position="227"/>
        <end position="243"/>
    </location>
</feature>
<name>A0A3N0F1S4_SINP1</name>
<proteinExistence type="predicted"/>
<keyword evidence="6" id="KW-0406">Ion transport</keyword>
<dbReference type="InterPro" id="IPR006153">
    <property type="entry name" value="Cation/H_exchanger_TM"/>
</dbReference>
<feature type="transmembrane region" description="Helical" evidence="9">
    <location>
        <begin position="100"/>
        <end position="123"/>
    </location>
</feature>
<feature type="transmembrane region" description="Helical" evidence="9">
    <location>
        <begin position="308"/>
        <end position="333"/>
    </location>
</feature>
<accession>A0A3N0F1S4</accession>
<dbReference type="OrthoDB" id="9793589at2"/>
<dbReference type="Proteomes" id="UP000267469">
    <property type="component" value="Unassembled WGS sequence"/>
</dbReference>
<dbReference type="GO" id="GO:0016020">
    <property type="term" value="C:membrane"/>
    <property type="evidence" value="ECO:0007669"/>
    <property type="project" value="UniProtKB-SubCell"/>
</dbReference>
<keyword evidence="3" id="KW-0050">Antiport</keyword>
<evidence type="ECO:0000256" key="2">
    <source>
        <dbReference type="ARBA" id="ARBA00022448"/>
    </source>
</evidence>
<organism evidence="12 13">
    <name type="scientific">Sinomicrobium pectinilyticum</name>
    <dbReference type="NCBI Taxonomy" id="1084421"/>
    <lineage>
        <taxon>Bacteria</taxon>
        <taxon>Pseudomonadati</taxon>
        <taxon>Bacteroidota</taxon>
        <taxon>Flavobacteriia</taxon>
        <taxon>Flavobacteriales</taxon>
        <taxon>Flavobacteriaceae</taxon>
        <taxon>Sinomicrobium</taxon>
    </lineage>
</organism>
<dbReference type="PANTHER" id="PTHR43562">
    <property type="entry name" value="NAPA-TYPE SODIUM/HYDROGEN ANTIPORTER"/>
    <property type="match status" value="1"/>
</dbReference>
<evidence type="ECO:0000256" key="7">
    <source>
        <dbReference type="ARBA" id="ARBA00023136"/>
    </source>
</evidence>
<dbReference type="Gene3D" id="1.20.1530.20">
    <property type="match status" value="1"/>
</dbReference>
<evidence type="ECO:0000313" key="13">
    <source>
        <dbReference type="Proteomes" id="UP000267469"/>
    </source>
</evidence>
<feature type="domain" description="Cation/H+ exchanger transmembrane" evidence="11">
    <location>
        <begin position="28"/>
        <end position="390"/>
    </location>
</feature>
<comment type="subcellular location">
    <subcellularLocation>
        <location evidence="1">Membrane</location>
        <topology evidence="1">Multi-pass membrane protein</topology>
    </subcellularLocation>
</comment>
<evidence type="ECO:0000256" key="5">
    <source>
        <dbReference type="ARBA" id="ARBA00022989"/>
    </source>
</evidence>
<dbReference type="InterPro" id="IPR006016">
    <property type="entry name" value="UspA"/>
</dbReference>
<dbReference type="PANTHER" id="PTHR43562:SF4">
    <property type="entry name" value="NA(+)_H(+) ANTIPORTER NHAS5"/>
    <property type="match status" value="1"/>
</dbReference>
<dbReference type="SUPFAM" id="SSF52402">
    <property type="entry name" value="Adenine nucleotide alpha hydrolases-like"/>
    <property type="match status" value="1"/>
</dbReference>